<dbReference type="GO" id="GO:0017178">
    <property type="term" value="F:diphthine-ammonia ligase activity"/>
    <property type="evidence" value="ECO:0007669"/>
    <property type="project" value="TreeGrafter"/>
</dbReference>
<dbReference type="NCBIfam" id="TIGR00290">
    <property type="entry name" value="MJ0570_dom"/>
    <property type="match status" value="1"/>
</dbReference>
<organism evidence="2 3">
    <name type="scientific">Scopulibacillus darangshiensis</name>
    <dbReference type="NCBI Taxonomy" id="442528"/>
    <lineage>
        <taxon>Bacteria</taxon>
        <taxon>Bacillati</taxon>
        <taxon>Bacillota</taxon>
        <taxon>Bacilli</taxon>
        <taxon>Bacillales</taxon>
        <taxon>Sporolactobacillaceae</taxon>
        <taxon>Scopulibacillus</taxon>
    </lineage>
</organism>
<dbReference type="InterPro" id="IPR014729">
    <property type="entry name" value="Rossmann-like_a/b/a_fold"/>
</dbReference>
<dbReference type="Gene3D" id="3.40.50.620">
    <property type="entry name" value="HUPs"/>
    <property type="match status" value="1"/>
</dbReference>
<name>A0A4R2NKL6_9BACL</name>
<dbReference type="Proteomes" id="UP000295416">
    <property type="component" value="Unassembled WGS sequence"/>
</dbReference>
<dbReference type="OrthoDB" id="3572539at2"/>
<dbReference type="SUPFAM" id="SSF52402">
    <property type="entry name" value="Adenine nucleotide alpha hydrolases-like"/>
    <property type="match status" value="1"/>
</dbReference>
<gene>
    <name evidence="2" type="ORF">EV207_13721</name>
</gene>
<dbReference type="Gene3D" id="3.90.1490.10">
    <property type="entry name" value="putative n-type atp pyrophosphatase, domain 2"/>
    <property type="match status" value="1"/>
</dbReference>
<dbReference type="EMBL" id="SLXK01000037">
    <property type="protein sequence ID" value="TCP22133.1"/>
    <property type="molecule type" value="Genomic_DNA"/>
</dbReference>
<comment type="caution">
    <text evidence="2">The sequence shown here is derived from an EMBL/GenBank/DDBJ whole genome shotgun (WGS) entry which is preliminary data.</text>
</comment>
<dbReference type="InterPro" id="IPR002761">
    <property type="entry name" value="Diphthami_syn_dom"/>
</dbReference>
<reference evidence="2 3" key="1">
    <citation type="submission" date="2019-03" db="EMBL/GenBank/DDBJ databases">
        <title>Genomic Encyclopedia of Type Strains, Phase IV (KMG-IV): sequencing the most valuable type-strain genomes for metagenomic binning, comparative biology and taxonomic classification.</title>
        <authorList>
            <person name="Goeker M."/>
        </authorList>
    </citation>
    <scope>NUCLEOTIDE SEQUENCE [LARGE SCALE GENOMIC DNA]</scope>
    <source>
        <strain evidence="2 3">DSM 19377</strain>
    </source>
</reference>
<evidence type="ECO:0000259" key="1">
    <source>
        <dbReference type="Pfam" id="PF01902"/>
    </source>
</evidence>
<feature type="domain" description="Diphthamide synthase" evidence="1">
    <location>
        <begin position="4"/>
        <end position="209"/>
    </location>
</feature>
<dbReference type="Pfam" id="PF01902">
    <property type="entry name" value="Diphthami_syn_2"/>
    <property type="match status" value="1"/>
</dbReference>
<dbReference type="RefSeq" id="WP_132747599.1">
    <property type="nucleotide sequence ID" value="NZ_SLXK01000037.1"/>
</dbReference>
<evidence type="ECO:0000313" key="2">
    <source>
        <dbReference type="EMBL" id="TCP22133.1"/>
    </source>
</evidence>
<protein>
    <submittedName>
        <fullName evidence="2">Uncharacterized protein (TIGR00290 family)</fullName>
    </submittedName>
</protein>
<evidence type="ECO:0000313" key="3">
    <source>
        <dbReference type="Proteomes" id="UP000295416"/>
    </source>
</evidence>
<dbReference type="InterPro" id="IPR030662">
    <property type="entry name" value="DPH6/MJ0570"/>
</dbReference>
<dbReference type="CDD" id="cd01994">
    <property type="entry name" value="AANH_PF0828-like"/>
    <property type="match status" value="1"/>
</dbReference>
<dbReference type="PANTHER" id="PTHR12196:SF2">
    <property type="entry name" value="DIPHTHINE--AMMONIA LIGASE"/>
    <property type="match status" value="1"/>
</dbReference>
<dbReference type="AlphaFoldDB" id="A0A4R2NKL6"/>
<keyword evidence="3" id="KW-1185">Reference proteome</keyword>
<dbReference type="PANTHER" id="PTHR12196">
    <property type="entry name" value="DOMAIN OF UNKNOWN FUNCTION 71 DUF71 -CONTAINING PROTEIN"/>
    <property type="match status" value="1"/>
</dbReference>
<dbReference type="GO" id="GO:0017183">
    <property type="term" value="P:protein histidyl modification to diphthamide"/>
    <property type="evidence" value="ECO:0007669"/>
    <property type="project" value="TreeGrafter"/>
</dbReference>
<proteinExistence type="predicted"/>
<sequence length="225" mass="25010">MEKKIALSWSGGKDGCLALDTLVKKGYDVACLVTTVPEETGRTFGHGEKVEMITLQSQALAIPVHFITCTFEGYTESFVSTIKSLKEQYHLSGIAFGDLYLDGHREWGEKVADASGLKPLYPLWMTEEDSADALKTFTNSGYKAVVIRVMEDALDDSWLGRPLDQSFVQDILGLPVCPMGEHGEYHTFVYNGPLFHQKIELTSESIITLETTKRLEFSGYNLVGK</sequence>
<accession>A0A4R2NKL6</accession>